<dbReference type="EMBL" id="RKOR01000008">
    <property type="protein sequence ID" value="ROY52091.1"/>
    <property type="molecule type" value="Genomic_DNA"/>
</dbReference>
<dbReference type="Proteomes" id="UP000244140">
    <property type="component" value="Unassembled WGS sequence"/>
</dbReference>
<organism evidence="1 4">
    <name type="scientific">Enterococcus faecalis</name>
    <name type="common">Streptococcus faecalis</name>
    <dbReference type="NCBI Taxonomy" id="1351"/>
    <lineage>
        <taxon>Bacteria</taxon>
        <taxon>Bacillati</taxon>
        <taxon>Bacillota</taxon>
        <taxon>Bacilli</taxon>
        <taxon>Lactobacillales</taxon>
        <taxon>Enterococcaceae</taxon>
        <taxon>Enterococcus</taxon>
    </lineage>
</organism>
<reference evidence="2" key="3">
    <citation type="submission" date="2019-07" db="EMBL/GenBank/DDBJ databases">
        <title>Transferable Resistance Gene optrA in Enterococcus faecalis from Swine in Brazil.</title>
        <authorList>
            <person name="Almeida L.M."/>
            <person name="Lebreton F."/>
            <person name="Gaca A."/>
            <person name="Bispo P.M."/>
            <person name="Saavedra J."/>
            <person name="Filsner P."/>
            <person name="Moreno A.M."/>
            <person name="Mamizuka E.M."/>
            <person name="Gilmore M.S."/>
        </authorList>
    </citation>
    <scope>NUCLEOTIDE SEQUENCE</scope>
    <source>
        <strain evidence="2">L15</strain>
    </source>
</reference>
<evidence type="ECO:0000313" key="4">
    <source>
        <dbReference type="Proteomes" id="UP000244140"/>
    </source>
</evidence>
<dbReference type="EMBL" id="PZZH01000001">
    <property type="protein sequence ID" value="PTN76379.1"/>
    <property type="molecule type" value="Genomic_DNA"/>
</dbReference>
<dbReference type="EMBL" id="CP042213">
    <property type="protein sequence ID" value="QFY93875.1"/>
    <property type="molecule type" value="Genomic_DNA"/>
</dbReference>
<name>A0A2R6U8S7_ENTFL</name>
<gene>
    <name evidence="2" type="ORF">CGZ46_01165</name>
    <name evidence="1" type="ORF">DAI13_00750</name>
    <name evidence="3" type="ORF">EGW70_04315</name>
</gene>
<evidence type="ECO:0000313" key="2">
    <source>
        <dbReference type="EMBL" id="QFY93875.1"/>
    </source>
</evidence>
<evidence type="ECO:0000313" key="5">
    <source>
        <dbReference type="Proteomes" id="UP000275941"/>
    </source>
</evidence>
<reference evidence="3 5" key="2">
    <citation type="submission" date="2018-10" db="EMBL/GenBank/DDBJ databases">
        <title>Genotypes and phenotypes of Enterococci isolated from broiler chickens.</title>
        <authorList>
            <person name="Muhammad A.R."/>
            <person name="Diarra M.S."/>
        </authorList>
    </citation>
    <scope>NUCLEOTIDE SEQUENCE [LARGE SCALE GENOMIC DNA]</scope>
    <source>
        <strain evidence="3 5">P7 C A21</strain>
    </source>
</reference>
<accession>A0A2R6U8S7</accession>
<protein>
    <submittedName>
        <fullName evidence="1">Uncharacterized protein</fullName>
    </submittedName>
</protein>
<sequence>MFKGKVRLNRRKIFFSKGERRGLTADTYRGILTKVLYLQVPYRDVLTVYQSIFDKECRDCIIFYREKRTTWMCGTRSEVRKEENKECLQLTN</sequence>
<dbReference type="AlphaFoldDB" id="A0A2R6U8S7"/>
<proteinExistence type="predicted"/>
<evidence type="ECO:0000313" key="3">
    <source>
        <dbReference type="EMBL" id="ROY52091.1"/>
    </source>
</evidence>
<reference evidence="1 4" key="1">
    <citation type="submission" date="2018-04" db="EMBL/GenBank/DDBJ databases">
        <authorList>
            <person name="Van Tyne D."/>
        </authorList>
    </citation>
    <scope>NUCLEOTIDE SEQUENCE [LARGE SCALE GENOMIC DNA]</scope>
    <source>
        <strain evidence="1 4">B2535</strain>
    </source>
</reference>
<evidence type="ECO:0000313" key="1">
    <source>
        <dbReference type="EMBL" id="PTN76379.1"/>
    </source>
</evidence>
<dbReference type="Proteomes" id="UP000275941">
    <property type="component" value="Unassembled WGS sequence"/>
</dbReference>